<accession>A0AAE0SV27</accession>
<organism evidence="2 3">
    <name type="scientific">Potamilus streckersoni</name>
    <dbReference type="NCBI Taxonomy" id="2493646"/>
    <lineage>
        <taxon>Eukaryota</taxon>
        <taxon>Metazoa</taxon>
        <taxon>Spiralia</taxon>
        <taxon>Lophotrochozoa</taxon>
        <taxon>Mollusca</taxon>
        <taxon>Bivalvia</taxon>
        <taxon>Autobranchia</taxon>
        <taxon>Heteroconchia</taxon>
        <taxon>Palaeoheterodonta</taxon>
        <taxon>Unionida</taxon>
        <taxon>Unionoidea</taxon>
        <taxon>Unionidae</taxon>
        <taxon>Ambleminae</taxon>
        <taxon>Lampsilini</taxon>
        <taxon>Potamilus</taxon>
    </lineage>
</organism>
<dbReference type="Gene3D" id="1.10.1410.40">
    <property type="match status" value="1"/>
</dbReference>
<evidence type="ECO:0000313" key="2">
    <source>
        <dbReference type="EMBL" id="KAK3598473.1"/>
    </source>
</evidence>
<dbReference type="PANTHER" id="PTHR10656:SF69">
    <property type="entry name" value="MAB-21-LIKE HHH_H2TH-LIKE DOMAIN-CONTAINING PROTEIN"/>
    <property type="match status" value="1"/>
</dbReference>
<protein>
    <recommendedName>
        <fullName evidence="1">Mab-21-like HhH/H2TH-like domain-containing protein</fullName>
    </recommendedName>
</protein>
<reference evidence="2" key="1">
    <citation type="journal article" date="2021" name="Genome Biol. Evol.">
        <title>A High-Quality Reference Genome for a Parasitic Bivalve with Doubly Uniparental Inheritance (Bivalvia: Unionida).</title>
        <authorList>
            <person name="Smith C.H."/>
        </authorList>
    </citation>
    <scope>NUCLEOTIDE SEQUENCE</scope>
    <source>
        <strain evidence="2">CHS0354</strain>
    </source>
</reference>
<dbReference type="SMART" id="SM01265">
    <property type="entry name" value="Mab-21"/>
    <property type="match status" value="1"/>
</dbReference>
<dbReference type="AlphaFoldDB" id="A0AAE0SV27"/>
<gene>
    <name evidence="2" type="ORF">CHS0354_039561</name>
</gene>
<reference evidence="2" key="2">
    <citation type="journal article" date="2021" name="Genome Biol. Evol.">
        <title>Developing a high-quality reference genome for a parasitic bivalve with doubly uniparental inheritance (Bivalvia: Unionida).</title>
        <authorList>
            <person name="Smith C.H."/>
        </authorList>
    </citation>
    <scope>NUCLEOTIDE SEQUENCE</scope>
    <source>
        <strain evidence="2">CHS0354</strain>
        <tissue evidence="2">Mantle</tissue>
    </source>
</reference>
<comment type="caution">
    <text evidence="2">The sequence shown here is derived from an EMBL/GenBank/DDBJ whole genome shotgun (WGS) entry which is preliminary data.</text>
</comment>
<reference evidence="2" key="3">
    <citation type="submission" date="2023-05" db="EMBL/GenBank/DDBJ databases">
        <authorList>
            <person name="Smith C.H."/>
        </authorList>
    </citation>
    <scope>NUCLEOTIDE SEQUENCE</scope>
    <source>
        <strain evidence="2">CHS0354</strain>
        <tissue evidence="2">Mantle</tissue>
    </source>
</reference>
<proteinExistence type="predicted"/>
<dbReference type="Proteomes" id="UP001195483">
    <property type="component" value="Unassembled WGS sequence"/>
</dbReference>
<dbReference type="EMBL" id="JAEAOA010002310">
    <property type="protein sequence ID" value="KAK3598473.1"/>
    <property type="molecule type" value="Genomic_DNA"/>
</dbReference>
<dbReference type="PANTHER" id="PTHR10656">
    <property type="entry name" value="CELL FATE DETERMINING PROTEIN MAB21-RELATED"/>
    <property type="match status" value="1"/>
</dbReference>
<dbReference type="Pfam" id="PF20266">
    <property type="entry name" value="Mab-21_C"/>
    <property type="match status" value="1"/>
</dbReference>
<dbReference type="InterPro" id="IPR046906">
    <property type="entry name" value="Mab-21_HhH/H2TH-like"/>
</dbReference>
<name>A0AAE0SV27_9BIVA</name>
<feature type="domain" description="Mab-21-like HhH/H2TH-like" evidence="1">
    <location>
        <begin position="247"/>
        <end position="328"/>
    </location>
</feature>
<evidence type="ECO:0000313" key="3">
    <source>
        <dbReference type="Proteomes" id="UP001195483"/>
    </source>
</evidence>
<dbReference type="InterPro" id="IPR024810">
    <property type="entry name" value="MAB21L/cGLR"/>
</dbReference>
<sequence length="680" mass="79196">MSLNIPQYYKEVSSRLNRILDTVGLGDDIRWKRINMWIQSEELLSVSFEIRYHFFGSQAEATTTPGLQSDMDSVICESCRVLKDREIWMPGIPTFLIASDENTPPGYAKLEKVNSHRAWPVYNRYDEWLNLDRRGRFVLCNDHHDIKRHDDNCHGPATTSYYGDITADYVFGMRLHAWPDQASQWLTRNRRHDWPSHQTIRLIQETGALLVPVGHKFSQEQHIEWRISISYGEKILVWLFNSTQYRCYILLKMINKSLIKPVVGDNVLSSYHCKTCMFYLIENTPTSIWQPDNLLLCVELCLRLLYNWTESGFCPNYFIPEENMFQCKVYGHVQDQLLCVLGDLLRLEGRYLVGISCDNIGHKLVRNCQIPLIERELQCQDVTRILMTSVRCLFTNLEAAVEFNLKKDSSFETHKLDRYIVRHEPRRSIHNFLWKMHCSFLGSKLASKTLSEETPDQNSLDMAHELLLWGSSSDVASGKLKLAAFHLVQDNFDMSKDVFSEIHKTFNFKITRKGVFSFHTLQAILSENLPTTQLISQYFALPVLYHTSEINCTPKALIPEMFYSTGSDQDNPVKKLFETFVRIDPDVYLYFLEFLCFHRLNSRSHEKAALYNMILIIRDEHIQFEDTALNLLAYCLAQEGRMTIAYSILCRSMKMIKEHNGAKWQIATLINAAFRFLRGG</sequence>
<evidence type="ECO:0000259" key="1">
    <source>
        <dbReference type="Pfam" id="PF20266"/>
    </source>
</evidence>
<keyword evidence="3" id="KW-1185">Reference proteome</keyword>